<evidence type="ECO:0000256" key="1">
    <source>
        <dbReference type="ARBA" id="ARBA00007265"/>
    </source>
</evidence>
<dbReference type="InterPro" id="IPR002646">
    <property type="entry name" value="PolA_pol_head_dom"/>
</dbReference>
<accession>A0A316VCU7</accession>
<feature type="domain" description="Poly A polymerase head" evidence="5">
    <location>
        <begin position="129"/>
        <end position="289"/>
    </location>
</feature>
<dbReference type="EMBL" id="KZ819604">
    <property type="protein sequence ID" value="PWN34053.1"/>
    <property type="molecule type" value="Genomic_DNA"/>
</dbReference>
<evidence type="ECO:0000313" key="7">
    <source>
        <dbReference type="Proteomes" id="UP000245771"/>
    </source>
</evidence>
<comment type="similarity">
    <text evidence="1 4">Belongs to the tRNA nucleotidyltransferase/poly(A) polymerase family.</text>
</comment>
<dbReference type="Gene3D" id="3.30.460.10">
    <property type="entry name" value="Beta Polymerase, domain 2"/>
    <property type="match status" value="1"/>
</dbReference>
<dbReference type="GO" id="GO:0052929">
    <property type="term" value="F:ATP:3'-cytidine-cytidine-tRNA adenylyltransferase activity"/>
    <property type="evidence" value="ECO:0007669"/>
    <property type="project" value="TreeGrafter"/>
</dbReference>
<dbReference type="InParanoid" id="A0A316VCU7"/>
<evidence type="ECO:0000256" key="3">
    <source>
        <dbReference type="ARBA" id="ARBA00022884"/>
    </source>
</evidence>
<dbReference type="PANTHER" id="PTHR13734:SF5">
    <property type="entry name" value="CCA TRNA NUCLEOTIDYLTRANSFERASE, MITOCHONDRIAL"/>
    <property type="match status" value="1"/>
</dbReference>
<dbReference type="Proteomes" id="UP000245771">
    <property type="component" value="Unassembled WGS sequence"/>
</dbReference>
<dbReference type="SUPFAM" id="SSF81891">
    <property type="entry name" value="Poly A polymerase C-terminal region-like"/>
    <property type="match status" value="1"/>
</dbReference>
<dbReference type="STRING" id="1280837.A0A316VCU7"/>
<reference evidence="6 7" key="1">
    <citation type="journal article" date="2018" name="Mol. Biol. Evol.">
        <title>Broad Genomic Sampling Reveals a Smut Pathogenic Ancestry of the Fungal Clade Ustilaginomycotina.</title>
        <authorList>
            <person name="Kijpornyongpan T."/>
            <person name="Mondo S.J."/>
            <person name="Barry K."/>
            <person name="Sandor L."/>
            <person name="Lee J."/>
            <person name="Lipzen A."/>
            <person name="Pangilinan J."/>
            <person name="LaButti K."/>
            <person name="Hainaut M."/>
            <person name="Henrissat B."/>
            <person name="Grigoriev I.V."/>
            <person name="Spatafora J.W."/>
            <person name="Aime M.C."/>
        </authorList>
    </citation>
    <scope>NUCLEOTIDE SEQUENCE [LARGE SCALE GENOMIC DNA]</scope>
    <source>
        <strain evidence="6 7">MCA 3882</strain>
    </source>
</reference>
<evidence type="ECO:0000256" key="4">
    <source>
        <dbReference type="RuleBase" id="RU003953"/>
    </source>
</evidence>
<keyword evidence="7" id="KW-1185">Reference proteome</keyword>
<proteinExistence type="inferred from homology"/>
<feature type="non-terminal residue" evidence="6">
    <location>
        <position position="671"/>
    </location>
</feature>
<keyword evidence="2 4" id="KW-0808">Transferase</keyword>
<sequence length="671" mass="75675">MRACPIKRSYNIQRSGAFVRNLSRPRSSASLQRGGIRPATVVSQVPRPAVDRSFSMHATQPLYASPSADSHSVGNGDYLPKIELTPIESAICQLLDDACRWIEKHQPQPDPERSENAQVDYRDGWTCEARIAGGWVRDKLLGQASHDLDVSLSSLTGYVFALFLEAYLLSPEFLQSDLAQNSSSPFHAHSSETNQLVGHITKIAANPDQSKNLETATAIVAGLSLDFVNLRKEVYVGNSRIPIMTFGTALEDAERRDITINSLFYNVHTRLVEDFTGKGLSDMRDRIIRTPLEPQQTFLDDPLRVLRCVRFASRLGYIIDQEIFSCLKDERGAEIRLALSSKVSRERFGIEVNKMMLGPDPAGALALIEKMHLYDVVFGPPPGEIIRASKLGHEEVERAVLLLAAIRTIRDEHGIADIPFLSNIKDDEESQRLLYYSAALLPLRSAEWEEKKGKWQWAGACVILRGLKLAVRQTREPLICLWKSANILHRPTKEVFDPSNEQYRGRFIPSLGSNKISDRATRALLARHPELHRTDIGVTIELRLLWSLISDLTLDESLWSSSTPSAHEAEKALQSHIAESYYDFYRQLEEEGLLSRIDERVILDGKEILETLQVKPGALMSIITKQVEAWQFDRDLRNHSIEDAKTECKQWLRSEWDRGGIVPLDERAAKP</sequence>
<dbReference type="FunCoup" id="A0A316VCU7">
    <property type="interactions" value="604"/>
</dbReference>
<dbReference type="OrthoDB" id="445712at2759"/>
<dbReference type="Gene3D" id="1.10.3090.10">
    <property type="entry name" value="cca-adding enzyme, domain 2"/>
    <property type="match status" value="1"/>
</dbReference>
<dbReference type="PANTHER" id="PTHR13734">
    <property type="entry name" value="TRNA-NUCLEOTIDYLTRANSFERASE"/>
    <property type="match status" value="1"/>
</dbReference>
<dbReference type="InterPro" id="IPR043519">
    <property type="entry name" value="NT_sf"/>
</dbReference>
<evidence type="ECO:0000313" key="6">
    <source>
        <dbReference type="EMBL" id="PWN34053.1"/>
    </source>
</evidence>
<dbReference type="Pfam" id="PF01743">
    <property type="entry name" value="PolyA_pol"/>
    <property type="match status" value="1"/>
</dbReference>
<dbReference type="AlphaFoldDB" id="A0A316VCU7"/>
<dbReference type="CDD" id="cd05398">
    <property type="entry name" value="NT_ClassII-CCAase"/>
    <property type="match status" value="1"/>
</dbReference>
<dbReference type="GO" id="GO:0003723">
    <property type="term" value="F:RNA binding"/>
    <property type="evidence" value="ECO:0007669"/>
    <property type="project" value="UniProtKB-KW"/>
</dbReference>
<dbReference type="RefSeq" id="XP_025354355.1">
    <property type="nucleotide sequence ID" value="XM_025497023.1"/>
</dbReference>
<dbReference type="GO" id="GO:0001680">
    <property type="term" value="P:tRNA 3'-terminal CCA addition"/>
    <property type="evidence" value="ECO:0007669"/>
    <property type="project" value="UniProtKB-ARBA"/>
</dbReference>
<protein>
    <recommendedName>
        <fullName evidence="5">Poly A polymerase head domain-containing protein</fullName>
    </recommendedName>
</protein>
<dbReference type="GO" id="GO:0052927">
    <property type="term" value="F:CC tRNA cytidylyltransferase activity"/>
    <property type="evidence" value="ECO:0007669"/>
    <property type="project" value="TreeGrafter"/>
</dbReference>
<evidence type="ECO:0000256" key="2">
    <source>
        <dbReference type="ARBA" id="ARBA00022679"/>
    </source>
</evidence>
<name>A0A316VCU7_9BASI</name>
<organism evidence="6 7">
    <name type="scientific">Meira miltonrushii</name>
    <dbReference type="NCBI Taxonomy" id="1280837"/>
    <lineage>
        <taxon>Eukaryota</taxon>
        <taxon>Fungi</taxon>
        <taxon>Dikarya</taxon>
        <taxon>Basidiomycota</taxon>
        <taxon>Ustilaginomycotina</taxon>
        <taxon>Exobasidiomycetes</taxon>
        <taxon>Exobasidiales</taxon>
        <taxon>Brachybasidiaceae</taxon>
        <taxon>Meira</taxon>
    </lineage>
</organism>
<evidence type="ECO:0000259" key="5">
    <source>
        <dbReference type="Pfam" id="PF01743"/>
    </source>
</evidence>
<gene>
    <name evidence="6" type="ORF">FA14DRAFT_136596</name>
</gene>
<dbReference type="SUPFAM" id="SSF81301">
    <property type="entry name" value="Nucleotidyltransferase"/>
    <property type="match status" value="1"/>
</dbReference>
<keyword evidence="3 4" id="KW-0694">RNA-binding</keyword>
<dbReference type="GeneID" id="37018804"/>